<dbReference type="RefSeq" id="XP_001415953.1">
    <property type="nucleotide sequence ID" value="XM_001415916.1"/>
</dbReference>
<feature type="region of interest" description="Disordered" evidence="1">
    <location>
        <begin position="1"/>
        <end position="22"/>
    </location>
</feature>
<gene>
    <name evidence="2" type="ORF">OSTLU_92198</name>
</gene>
<reference evidence="2 3" key="1">
    <citation type="journal article" date="2007" name="Proc. Natl. Acad. Sci. U.S.A.">
        <title>The tiny eukaryote Ostreococcus provides genomic insights into the paradox of plankton speciation.</title>
        <authorList>
            <person name="Palenik B."/>
            <person name="Grimwood J."/>
            <person name="Aerts A."/>
            <person name="Rouze P."/>
            <person name="Salamov A."/>
            <person name="Putnam N."/>
            <person name="Dupont C."/>
            <person name="Jorgensen R."/>
            <person name="Derelle E."/>
            <person name="Rombauts S."/>
            <person name="Zhou K."/>
            <person name="Otillar R."/>
            <person name="Merchant S.S."/>
            <person name="Podell S."/>
            <person name="Gaasterland T."/>
            <person name="Napoli C."/>
            <person name="Gendler K."/>
            <person name="Manuell A."/>
            <person name="Tai V."/>
            <person name="Vallon O."/>
            <person name="Piganeau G."/>
            <person name="Jancek S."/>
            <person name="Heijde M."/>
            <person name="Jabbari K."/>
            <person name="Bowler C."/>
            <person name="Lohr M."/>
            <person name="Robbens S."/>
            <person name="Werner G."/>
            <person name="Dubchak I."/>
            <person name="Pazour G.J."/>
            <person name="Ren Q."/>
            <person name="Paulsen I."/>
            <person name="Delwiche C."/>
            <person name="Schmutz J."/>
            <person name="Rokhsar D."/>
            <person name="Van de Peer Y."/>
            <person name="Moreau H."/>
            <person name="Grigoriev I.V."/>
        </authorList>
    </citation>
    <scope>NUCLEOTIDE SEQUENCE [LARGE SCALE GENOMIC DNA]</scope>
    <source>
        <strain evidence="2 3">CCE9901</strain>
    </source>
</reference>
<evidence type="ECO:0000313" key="2">
    <source>
        <dbReference type="EMBL" id="ABO94245.1"/>
    </source>
</evidence>
<feature type="non-terminal residue" evidence="2">
    <location>
        <position position="1"/>
    </location>
</feature>
<proteinExistence type="predicted"/>
<dbReference type="GeneID" id="4999615"/>
<dbReference type="KEGG" id="olu:OSTLU_92198"/>
<evidence type="ECO:0000313" key="3">
    <source>
        <dbReference type="Proteomes" id="UP000001568"/>
    </source>
</evidence>
<accession>A4RRS9</accession>
<dbReference type="OrthoDB" id="10449151at2759"/>
<dbReference type="Proteomes" id="UP000001568">
    <property type="component" value="Chromosome 1"/>
</dbReference>
<evidence type="ECO:0000256" key="1">
    <source>
        <dbReference type="SAM" id="MobiDB-lite"/>
    </source>
</evidence>
<keyword evidence="3" id="KW-1185">Reference proteome</keyword>
<dbReference type="EMBL" id="CP000581">
    <property type="protein sequence ID" value="ABO94245.1"/>
    <property type="molecule type" value="Genomic_DNA"/>
</dbReference>
<dbReference type="AlphaFoldDB" id="A4RRS9"/>
<protein>
    <submittedName>
        <fullName evidence="2">Uncharacterized protein</fullName>
    </submittedName>
</protein>
<name>A4RRS9_OSTLU</name>
<sequence length="195" mass="21457">LTQTASESAYVEVGDDDASEGENSTFEVWTSLESAPASAVCDGCKLTVRGVHADAMTSARTTPQSSWKALDESLREDIVRLVWRETTCARFLNVTALRREKTSHRLVDVRADTRDSEITNPGEARLKPEDNVDAFAIRVLSNICTLLREDAQANDWLTSALAAIDDVRPMTDAQARRVCDKITDDVECAAAHDEL</sequence>
<dbReference type="HOGENOM" id="CLU_1398446_0_0_1"/>
<organism evidence="2 3">
    <name type="scientific">Ostreococcus lucimarinus (strain CCE9901)</name>
    <dbReference type="NCBI Taxonomy" id="436017"/>
    <lineage>
        <taxon>Eukaryota</taxon>
        <taxon>Viridiplantae</taxon>
        <taxon>Chlorophyta</taxon>
        <taxon>Mamiellophyceae</taxon>
        <taxon>Mamiellales</taxon>
        <taxon>Bathycoccaceae</taxon>
        <taxon>Ostreococcus</taxon>
    </lineage>
</organism>